<gene>
    <name evidence="1" type="ORF">ACAOBT_LOCUS13546</name>
</gene>
<keyword evidence="2" id="KW-1185">Reference proteome</keyword>
<evidence type="ECO:0000313" key="1">
    <source>
        <dbReference type="EMBL" id="CAH1979626.1"/>
    </source>
</evidence>
<accession>A0A9P0KQD1</accession>
<name>A0A9P0KQD1_ACAOB</name>
<organism evidence="1 2">
    <name type="scientific">Acanthoscelides obtectus</name>
    <name type="common">Bean weevil</name>
    <name type="synonym">Bruchus obtectus</name>
    <dbReference type="NCBI Taxonomy" id="200917"/>
    <lineage>
        <taxon>Eukaryota</taxon>
        <taxon>Metazoa</taxon>
        <taxon>Ecdysozoa</taxon>
        <taxon>Arthropoda</taxon>
        <taxon>Hexapoda</taxon>
        <taxon>Insecta</taxon>
        <taxon>Pterygota</taxon>
        <taxon>Neoptera</taxon>
        <taxon>Endopterygota</taxon>
        <taxon>Coleoptera</taxon>
        <taxon>Polyphaga</taxon>
        <taxon>Cucujiformia</taxon>
        <taxon>Chrysomeloidea</taxon>
        <taxon>Chrysomelidae</taxon>
        <taxon>Bruchinae</taxon>
        <taxon>Bruchini</taxon>
        <taxon>Acanthoscelides</taxon>
    </lineage>
</organism>
<sequence length="25" mass="2967">MFSKFSLICTYLCLVCSYSVPEYRI</sequence>
<dbReference type="OrthoDB" id="6139674at2759"/>
<comment type="caution">
    <text evidence="1">The sequence shown here is derived from an EMBL/GenBank/DDBJ whole genome shotgun (WGS) entry which is preliminary data.</text>
</comment>
<dbReference type="Proteomes" id="UP001152888">
    <property type="component" value="Unassembled WGS sequence"/>
</dbReference>
<dbReference type="EMBL" id="CAKOFQ010006882">
    <property type="protein sequence ID" value="CAH1979626.1"/>
    <property type="molecule type" value="Genomic_DNA"/>
</dbReference>
<dbReference type="AlphaFoldDB" id="A0A9P0KQD1"/>
<evidence type="ECO:0000313" key="2">
    <source>
        <dbReference type="Proteomes" id="UP001152888"/>
    </source>
</evidence>
<proteinExistence type="predicted"/>
<protein>
    <submittedName>
        <fullName evidence="1">Uncharacterized protein</fullName>
    </submittedName>
</protein>
<reference evidence="1" key="1">
    <citation type="submission" date="2022-03" db="EMBL/GenBank/DDBJ databases">
        <authorList>
            <person name="Sayadi A."/>
        </authorList>
    </citation>
    <scope>NUCLEOTIDE SEQUENCE</scope>
</reference>